<dbReference type="AlphaFoldDB" id="K6WHJ8"/>
<comment type="caution">
    <text evidence="1">The sequence shown here is derived from an EMBL/GenBank/DDBJ whole genome shotgun (WGS) entry which is preliminary data.</text>
</comment>
<name>K6WHJ8_9ACTN</name>
<evidence type="ECO:0000313" key="2">
    <source>
        <dbReference type="Proteomes" id="UP000008363"/>
    </source>
</evidence>
<protein>
    <submittedName>
        <fullName evidence="1">Uncharacterized protein</fullName>
    </submittedName>
</protein>
<dbReference type="EMBL" id="BAHC01000213">
    <property type="protein sequence ID" value="GAB93251.1"/>
    <property type="molecule type" value="Genomic_DNA"/>
</dbReference>
<evidence type="ECO:0000313" key="1">
    <source>
        <dbReference type="EMBL" id="GAB93251.1"/>
    </source>
</evidence>
<proteinExistence type="predicted"/>
<keyword evidence="2" id="KW-1185">Reference proteome</keyword>
<reference evidence="1 2" key="1">
    <citation type="submission" date="2012-08" db="EMBL/GenBank/DDBJ databases">
        <title>Whole genome shotgun sequence of Gordonia rhizosphera NBRC 16068.</title>
        <authorList>
            <person name="Takarada H."/>
            <person name="Isaki S."/>
            <person name="Hosoyama A."/>
            <person name="Tsuchikane K."/>
            <person name="Katsumata H."/>
            <person name="Baba S."/>
            <person name="Ohji S."/>
            <person name="Yamazaki S."/>
            <person name="Fujita N."/>
        </authorList>
    </citation>
    <scope>NUCLEOTIDE SEQUENCE [LARGE SCALE GENOMIC DNA]</scope>
    <source>
        <strain evidence="1 2">NBRC 16068</strain>
    </source>
</reference>
<dbReference type="OrthoDB" id="4773035at2"/>
<accession>K6WHJ8</accession>
<gene>
    <name evidence="1" type="ORF">GORHZ_213_00260</name>
</gene>
<organism evidence="1 2">
    <name type="scientific">Gordonia rhizosphera NBRC 16068</name>
    <dbReference type="NCBI Taxonomy" id="1108045"/>
    <lineage>
        <taxon>Bacteria</taxon>
        <taxon>Bacillati</taxon>
        <taxon>Actinomycetota</taxon>
        <taxon>Actinomycetes</taxon>
        <taxon>Mycobacteriales</taxon>
        <taxon>Gordoniaceae</taxon>
        <taxon>Gordonia</taxon>
    </lineage>
</organism>
<dbReference type="Proteomes" id="UP000008363">
    <property type="component" value="Unassembled WGS sequence"/>
</dbReference>
<sequence>MAFYGSQYDPAAPRSVYQSIADDTTEIYLTEQTVVFLTTGFDRMAEREFCVACPAELLCAAAEGELNRLAPNTCRDVAPSRRRLAVQTLNGMSISTVDRPEGEDICFGRVVNAIEREYLFEAASTPNVTDPLDPATRRLFWLADRVRAFTRDVAGRLASGQHL</sequence>